<evidence type="ECO:0000313" key="2">
    <source>
        <dbReference type="EMBL" id="GIJ63224.1"/>
    </source>
</evidence>
<name>A0A8J3ZFY4_9ACTN</name>
<dbReference type="EMBL" id="BOPG01000090">
    <property type="protein sequence ID" value="GIJ63224.1"/>
    <property type="molecule type" value="Genomic_DNA"/>
</dbReference>
<reference evidence="2" key="1">
    <citation type="submission" date="2021-01" db="EMBL/GenBank/DDBJ databases">
        <title>Whole genome shotgun sequence of Virgisporangium aurantiacum NBRC 16421.</title>
        <authorList>
            <person name="Komaki H."/>
            <person name="Tamura T."/>
        </authorList>
    </citation>
    <scope>NUCLEOTIDE SEQUENCE</scope>
    <source>
        <strain evidence="2">NBRC 16421</strain>
    </source>
</reference>
<evidence type="ECO:0000259" key="1">
    <source>
        <dbReference type="Pfam" id="PF04149"/>
    </source>
</evidence>
<sequence length="68" mass="7526">MVIESSVSPRPWIQSSKCTNGADLCLQMAAEPDRVSVRGTTTPHVELDLTYDQWRTFVAGVVAGEFDR</sequence>
<gene>
    <name evidence="2" type="ORF">Vau01_107400</name>
</gene>
<feature type="domain" description="DUF397" evidence="1">
    <location>
        <begin position="12"/>
        <end position="61"/>
    </location>
</feature>
<comment type="caution">
    <text evidence="2">The sequence shown here is derived from an EMBL/GenBank/DDBJ whole genome shotgun (WGS) entry which is preliminary data.</text>
</comment>
<proteinExistence type="predicted"/>
<protein>
    <recommendedName>
        <fullName evidence="1">DUF397 domain-containing protein</fullName>
    </recommendedName>
</protein>
<dbReference type="Proteomes" id="UP000612585">
    <property type="component" value="Unassembled WGS sequence"/>
</dbReference>
<evidence type="ECO:0000313" key="3">
    <source>
        <dbReference type="Proteomes" id="UP000612585"/>
    </source>
</evidence>
<organism evidence="2 3">
    <name type="scientific">Virgisporangium aurantiacum</name>
    <dbReference type="NCBI Taxonomy" id="175570"/>
    <lineage>
        <taxon>Bacteria</taxon>
        <taxon>Bacillati</taxon>
        <taxon>Actinomycetota</taxon>
        <taxon>Actinomycetes</taxon>
        <taxon>Micromonosporales</taxon>
        <taxon>Micromonosporaceae</taxon>
        <taxon>Virgisporangium</taxon>
    </lineage>
</organism>
<dbReference type="AlphaFoldDB" id="A0A8J3ZFY4"/>
<accession>A0A8J3ZFY4</accession>
<keyword evidence="3" id="KW-1185">Reference proteome</keyword>
<dbReference type="RefSeq" id="WP_204009312.1">
    <property type="nucleotide sequence ID" value="NZ_BOPG01000090.1"/>
</dbReference>
<dbReference type="InterPro" id="IPR007278">
    <property type="entry name" value="DUF397"/>
</dbReference>
<dbReference type="Pfam" id="PF04149">
    <property type="entry name" value="DUF397"/>
    <property type="match status" value="1"/>
</dbReference>